<dbReference type="SUPFAM" id="SSF53448">
    <property type="entry name" value="Nucleotide-diphospho-sugar transferases"/>
    <property type="match status" value="1"/>
</dbReference>
<dbReference type="AlphaFoldDB" id="A0AB34IS80"/>
<comment type="caution">
    <text evidence="1">The sequence shown here is derived from an EMBL/GenBank/DDBJ whole genome shotgun (WGS) entry which is preliminary data.</text>
</comment>
<dbReference type="Proteomes" id="UP001515480">
    <property type="component" value="Unassembled WGS sequence"/>
</dbReference>
<protein>
    <recommendedName>
        <fullName evidence="3">Nucleotide-diphospho-sugar transferase domain-containing protein</fullName>
    </recommendedName>
</protein>
<reference evidence="1 2" key="1">
    <citation type="journal article" date="2024" name="Science">
        <title>Giant polyketide synthase enzymes in the biosynthesis of giant marine polyether toxins.</title>
        <authorList>
            <person name="Fallon T.R."/>
            <person name="Shende V.V."/>
            <person name="Wierzbicki I.H."/>
            <person name="Pendleton A.L."/>
            <person name="Watervoot N.F."/>
            <person name="Auber R.P."/>
            <person name="Gonzalez D.J."/>
            <person name="Wisecaver J.H."/>
            <person name="Moore B.S."/>
        </authorList>
    </citation>
    <scope>NUCLEOTIDE SEQUENCE [LARGE SCALE GENOMIC DNA]</scope>
    <source>
        <strain evidence="1 2">12B1</strain>
    </source>
</reference>
<organism evidence="1 2">
    <name type="scientific">Prymnesium parvum</name>
    <name type="common">Toxic golden alga</name>
    <dbReference type="NCBI Taxonomy" id="97485"/>
    <lineage>
        <taxon>Eukaryota</taxon>
        <taxon>Haptista</taxon>
        <taxon>Haptophyta</taxon>
        <taxon>Prymnesiophyceae</taxon>
        <taxon>Prymnesiales</taxon>
        <taxon>Prymnesiaceae</taxon>
        <taxon>Prymnesium</taxon>
    </lineage>
</organism>
<sequence>MGTSLTPHLDAPLLARLPEAQQYASDCFRAPPPTGCGAVYLVTGRTSAQLPGLPTFFATLANRSATSLKQWLPSARASLVLSYDAAAPALPHCVTSAFDEVVRLPRPAHVPAHRAWLEKAFLLAAGQRLYGKAVFFDADTEIMHADVAYLFAWLHVDRYSFMAVPEVSTSRSRRALRGHPIFNTGMLALNTRDPLVQTLLRRWQESTAQSSAALRSTDVLRRMLDAGDFHPFNLTRGEAEVVLPNDQFGLARQLTLTHAIPEVRHLSRVALPPRFNFRGKYGHGDVAEVVVNHDSRRKEEDLRKNLRKIYNLPPLRVIRNGVATQSQIRRVRKATIPLGSHVPALSRNPDLRGHSRRHRRLHIVGSE</sequence>
<keyword evidence="2" id="KW-1185">Reference proteome</keyword>
<evidence type="ECO:0000313" key="1">
    <source>
        <dbReference type="EMBL" id="KAL1504281.1"/>
    </source>
</evidence>
<evidence type="ECO:0008006" key="3">
    <source>
        <dbReference type="Google" id="ProtNLM"/>
    </source>
</evidence>
<name>A0AB34IS80_PRYPA</name>
<accession>A0AB34IS80</accession>
<evidence type="ECO:0000313" key="2">
    <source>
        <dbReference type="Proteomes" id="UP001515480"/>
    </source>
</evidence>
<dbReference type="InterPro" id="IPR029044">
    <property type="entry name" value="Nucleotide-diphossugar_trans"/>
</dbReference>
<proteinExistence type="predicted"/>
<dbReference type="EMBL" id="JBGBPQ010000020">
    <property type="protein sequence ID" value="KAL1504281.1"/>
    <property type="molecule type" value="Genomic_DNA"/>
</dbReference>
<gene>
    <name evidence="1" type="ORF">AB1Y20_010690</name>
</gene>